<feature type="chain" id="PRO_5046598709" description="Lipoprotein" evidence="1">
    <location>
        <begin position="19"/>
        <end position="280"/>
    </location>
</feature>
<keyword evidence="1" id="KW-0732">Signal</keyword>
<proteinExistence type="predicted"/>
<accession>A0ABW7FLK1</accession>
<evidence type="ECO:0000313" key="2">
    <source>
        <dbReference type="EMBL" id="MFG6442192.1"/>
    </source>
</evidence>
<comment type="caution">
    <text evidence="2">The sequence shown here is derived from an EMBL/GenBank/DDBJ whole genome shotgun (WGS) entry which is preliminary data.</text>
</comment>
<evidence type="ECO:0000313" key="3">
    <source>
        <dbReference type="Proteomes" id="UP001606301"/>
    </source>
</evidence>
<sequence length="280" mass="30127">MTLFSSRLLLLPLTLALAHCGGGGGGEAVAAPTTPPAATDPYAGTAYQKLEVTTLAKGGGPGLARSTTQGLVDQCNLERKARYELPPVQPDVALMAGLDVKTLERFYDNRKAGELTTGYGLRLTDYQRWTNELRSGTGANPATPPDCSVVQKEEAFSGYLWLDDIRYELRFATKQALGRRSHLSFTPTDLATSSQVAAWPAKTVMGESCRVASTPADPSLDGACLWERFPARKYLNLPWALESVTGAVQEVRVVTLALERDKPLRAGVLAIPEGFTAQVD</sequence>
<feature type="signal peptide" evidence="1">
    <location>
        <begin position="1"/>
        <end position="18"/>
    </location>
</feature>
<protein>
    <recommendedName>
        <fullName evidence="4">Lipoprotein</fullName>
    </recommendedName>
</protein>
<evidence type="ECO:0000256" key="1">
    <source>
        <dbReference type="SAM" id="SignalP"/>
    </source>
</evidence>
<dbReference type="RefSeq" id="WP_394399174.1">
    <property type="nucleotide sequence ID" value="NZ_JBIGHW010000008.1"/>
</dbReference>
<reference evidence="2 3" key="1">
    <citation type="submission" date="2024-08" db="EMBL/GenBank/DDBJ databases">
        <authorList>
            <person name="Lu H."/>
        </authorList>
    </citation>
    <scope>NUCLEOTIDE SEQUENCE [LARGE SCALE GENOMIC DNA]</scope>
    <source>
        <strain evidence="2 3">LKC17W</strain>
    </source>
</reference>
<evidence type="ECO:0008006" key="4">
    <source>
        <dbReference type="Google" id="ProtNLM"/>
    </source>
</evidence>
<organism evidence="2 3">
    <name type="scientific">Pelomonas margarita</name>
    <dbReference type="NCBI Taxonomy" id="3299031"/>
    <lineage>
        <taxon>Bacteria</taxon>
        <taxon>Pseudomonadati</taxon>
        <taxon>Pseudomonadota</taxon>
        <taxon>Betaproteobacteria</taxon>
        <taxon>Burkholderiales</taxon>
        <taxon>Sphaerotilaceae</taxon>
        <taxon>Roseateles</taxon>
    </lineage>
</organism>
<dbReference type="Proteomes" id="UP001606301">
    <property type="component" value="Unassembled WGS sequence"/>
</dbReference>
<name>A0ABW7FLK1_9BURK</name>
<keyword evidence="3" id="KW-1185">Reference proteome</keyword>
<dbReference type="EMBL" id="JBIGHW010000008">
    <property type="protein sequence ID" value="MFG6442192.1"/>
    <property type="molecule type" value="Genomic_DNA"/>
</dbReference>
<gene>
    <name evidence="2" type="ORF">ACG0Z3_16030</name>
</gene>